<protein>
    <submittedName>
        <fullName evidence="3">Uncharacterized protein</fullName>
    </submittedName>
</protein>
<dbReference type="Proteomes" id="UP000664132">
    <property type="component" value="Unassembled WGS sequence"/>
</dbReference>
<evidence type="ECO:0000256" key="1">
    <source>
        <dbReference type="SAM" id="MobiDB-lite"/>
    </source>
</evidence>
<feature type="compositionally biased region" description="Basic and acidic residues" evidence="1">
    <location>
        <begin position="67"/>
        <end position="77"/>
    </location>
</feature>
<gene>
    <name evidence="3" type="ORF">IFR04_013401</name>
</gene>
<organism evidence="3 4">
    <name type="scientific">Cadophora malorum</name>
    <dbReference type="NCBI Taxonomy" id="108018"/>
    <lineage>
        <taxon>Eukaryota</taxon>
        <taxon>Fungi</taxon>
        <taxon>Dikarya</taxon>
        <taxon>Ascomycota</taxon>
        <taxon>Pezizomycotina</taxon>
        <taxon>Leotiomycetes</taxon>
        <taxon>Helotiales</taxon>
        <taxon>Ploettnerulaceae</taxon>
        <taxon>Cadophora</taxon>
    </lineage>
</organism>
<feature type="compositionally biased region" description="Basic and acidic residues" evidence="1">
    <location>
        <begin position="39"/>
        <end position="60"/>
    </location>
</feature>
<keyword evidence="2" id="KW-0472">Membrane</keyword>
<accession>A0A8H7T6P7</accession>
<dbReference type="PANTHER" id="PTHR42024:SF1">
    <property type="entry name" value="AMINO ACID PERMEASE_ SLC12A DOMAIN-CONTAINING PROTEIN"/>
    <property type="match status" value="1"/>
</dbReference>
<dbReference type="PANTHER" id="PTHR42024">
    <property type="entry name" value="AMINO ACID PERMEASE_ SLC12A DOMAIN-CONTAINING PROTEIN"/>
    <property type="match status" value="1"/>
</dbReference>
<keyword evidence="2" id="KW-0812">Transmembrane</keyword>
<sequence>MSAPEVVSNGVGSRQEEGTIERESDVIRAEQQDEALPEDPEKADRDTKRTPEGDTIHPENPENLLESVHEDPEKEEVVTAMAAQDRTRARAEKEDEIRPLSQVDPNVGDPSASSDFMGEDATTVDGMESTVDGLDDPKAAPIPPVRPPLEKLAQKNPKATDHLSITLGPLMIILFDVVIPIIVYYAWYNTRVRQRNRECRRQNQPVDNCSIVQIEYDEEILGYAVICFGFGELYILVVRVARLLRYRELCAPLLSRSKWELDATSWVYGVSMICALIPFVVGSTLEIPQLYLYSPGFLMAFLGCVMLISIFPIPLPIGINSHARGTPMRPFIYYAAEDFIAVDGLQDREFRVRYNARYDSSKAFRRMFTYLTWWWISGVIIYLGCLSAVIWKLKFHYAFGLSLGVLFAYLTIWALASYYFVMWSMHREKMAWERGTPT</sequence>
<feature type="transmembrane region" description="Helical" evidence="2">
    <location>
        <begin position="297"/>
        <end position="319"/>
    </location>
</feature>
<dbReference type="AlphaFoldDB" id="A0A8H7T6P7"/>
<evidence type="ECO:0000256" key="2">
    <source>
        <dbReference type="SAM" id="Phobius"/>
    </source>
</evidence>
<keyword evidence="2" id="KW-1133">Transmembrane helix</keyword>
<reference evidence="3" key="1">
    <citation type="submission" date="2021-02" db="EMBL/GenBank/DDBJ databases">
        <title>Genome sequence Cadophora malorum strain M34.</title>
        <authorList>
            <person name="Stefanovic E."/>
            <person name="Vu D."/>
            <person name="Scully C."/>
            <person name="Dijksterhuis J."/>
            <person name="Roader J."/>
            <person name="Houbraken J."/>
        </authorList>
    </citation>
    <scope>NUCLEOTIDE SEQUENCE</scope>
    <source>
        <strain evidence="3">M34</strain>
    </source>
</reference>
<feature type="compositionally biased region" description="Basic and acidic residues" evidence="1">
    <location>
        <begin position="85"/>
        <end position="98"/>
    </location>
</feature>
<dbReference type="EMBL" id="JAFJYH010000313">
    <property type="protein sequence ID" value="KAG4413465.1"/>
    <property type="molecule type" value="Genomic_DNA"/>
</dbReference>
<evidence type="ECO:0000313" key="4">
    <source>
        <dbReference type="Proteomes" id="UP000664132"/>
    </source>
</evidence>
<keyword evidence="4" id="KW-1185">Reference proteome</keyword>
<feature type="transmembrane region" description="Helical" evidence="2">
    <location>
        <begin position="165"/>
        <end position="187"/>
    </location>
</feature>
<evidence type="ECO:0000313" key="3">
    <source>
        <dbReference type="EMBL" id="KAG4413465.1"/>
    </source>
</evidence>
<feature type="compositionally biased region" description="Basic and acidic residues" evidence="1">
    <location>
        <begin position="14"/>
        <end position="31"/>
    </location>
</feature>
<proteinExistence type="predicted"/>
<feature type="transmembrane region" description="Helical" evidence="2">
    <location>
        <begin position="265"/>
        <end position="285"/>
    </location>
</feature>
<feature type="region of interest" description="Disordered" evidence="1">
    <location>
        <begin position="1"/>
        <end position="119"/>
    </location>
</feature>
<feature type="transmembrane region" description="Helical" evidence="2">
    <location>
        <begin position="397"/>
        <end position="421"/>
    </location>
</feature>
<feature type="region of interest" description="Disordered" evidence="1">
    <location>
        <begin position="133"/>
        <end position="154"/>
    </location>
</feature>
<comment type="caution">
    <text evidence="3">The sequence shown here is derived from an EMBL/GenBank/DDBJ whole genome shotgun (WGS) entry which is preliminary data.</text>
</comment>
<dbReference type="OrthoDB" id="4838853at2759"/>
<feature type="transmembrane region" description="Helical" evidence="2">
    <location>
        <begin position="367"/>
        <end position="391"/>
    </location>
</feature>
<name>A0A8H7T6P7_9HELO</name>